<evidence type="ECO:0000313" key="1">
    <source>
        <dbReference type="EMBL" id="MDQ0895405.1"/>
    </source>
</evidence>
<name>A0ABU0RBF2_9MICO</name>
<evidence type="ECO:0008006" key="3">
    <source>
        <dbReference type="Google" id="ProtNLM"/>
    </source>
</evidence>
<proteinExistence type="predicted"/>
<keyword evidence="2" id="KW-1185">Reference proteome</keyword>
<protein>
    <recommendedName>
        <fullName evidence="3">Hemagglutinin</fullName>
    </recommendedName>
</protein>
<comment type="caution">
    <text evidence="1">The sequence shown here is derived from an EMBL/GenBank/DDBJ whole genome shotgun (WGS) entry which is preliminary data.</text>
</comment>
<organism evidence="1 2">
    <name type="scientific">Agromyces ramosus</name>
    <dbReference type="NCBI Taxonomy" id="33879"/>
    <lineage>
        <taxon>Bacteria</taxon>
        <taxon>Bacillati</taxon>
        <taxon>Actinomycetota</taxon>
        <taxon>Actinomycetes</taxon>
        <taxon>Micrococcales</taxon>
        <taxon>Microbacteriaceae</taxon>
        <taxon>Agromyces</taxon>
    </lineage>
</organism>
<evidence type="ECO:0000313" key="2">
    <source>
        <dbReference type="Proteomes" id="UP001239083"/>
    </source>
</evidence>
<dbReference type="Proteomes" id="UP001239083">
    <property type="component" value="Unassembled WGS sequence"/>
</dbReference>
<accession>A0ABU0RBF2</accession>
<dbReference type="EMBL" id="JAUSYY010000001">
    <property type="protein sequence ID" value="MDQ0895405.1"/>
    <property type="molecule type" value="Genomic_DNA"/>
</dbReference>
<sequence>MKRLRPQVIVVMIVALVGALLVPFSPLVPVSDAQAVSGSDFDPGNIISDANFYNGSAMSEVEIQQFLERTVGSCQNSNCLAAYRADTPTRTWSFGTCSTYHGGAGETAARIIFKVQQACNLSAKVILVTLQKEQSLLTDRAPSDGVMRKAMGYGCPDTSTCDSTYYGFFNQVFAAGRQLTWYGNPAGSFTSIRVGAYNAIRYHPNAACGSRDVLVRNRATAALYYYTPYTPNAAALANLGGLGDGCSAYGNRNFWVFYNNWFGSPTTSTPPIGNVELIQAAPGVVKVVGWALQPGNTASIQVHVYVGSVGTAYTASGNRPDVDRAHGLGAAHGFAVTAPVGAVGSENVCVYAINPGAGGHTLLRCQRLAVMGGSPVGAIESVATGQGTVTVKGWAFDPDQTGASRVHVYVDAAGVEVLANRPSPGLDARYPGFGYGDAHGFQAVVNATPGLHTVCAYGINTGNGGHTELGCRTISVLGEAGRAPIGNVEQIGVEGEKIRVTGWAIDPDTADPIAVHVYVGSTGHAFTAQRERADVGRLYPAYGTAHGFSELVDAPPGRHDVCVYAINTGAGGHTPLRCQTVTVVAAIAERGRAPIGALESATVDAGGITMSGWAIDPDTAASVQVHLYVDSNGTAITANGDRPDVGARYPGYGNAHGFSSRVSASPGLHTVCAYAINTGPGGHAQLGCLQVAVPGTVDLGRVPFGNVEAIAVQAGGVNVIGWAIDPDTDAAIAVHVYVDSVGEATIADIDRPDVGRAYPYGTAHGFAYSMAASTGPHTVCVYAINNGRGGHTLLNCTRVVVP</sequence>
<reference evidence="1 2" key="1">
    <citation type="submission" date="2023-07" db="EMBL/GenBank/DDBJ databases">
        <title>Comparative genomics of wheat-associated soil bacteria to identify genetic determinants of phenazine resistance.</title>
        <authorList>
            <person name="Mouncey N."/>
        </authorList>
    </citation>
    <scope>NUCLEOTIDE SEQUENCE [LARGE SCALE GENOMIC DNA]</scope>
    <source>
        <strain evidence="1 2">V3I3</strain>
    </source>
</reference>
<gene>
    <name evidence="1" type="ORF">QFZ26_002960</name>
</gene>